<dbReference type="GO" id="GO:1902815">
    <property type="term" value="P:N,N'-diacetylchitobiose import"/>
    <property type="evidence" value="ECO:0007669"/>
    <property type="project" value="TreeGrafter"/>
</dbReference>
<evidence type="ECO:0000256" key="9">
    <source>
        <dbReference type="SAM" id="Phobius"/>
    </source>
</evidence>
<feature type="transmembrane region" description="Helical" evidence="9">
    <location>
        <begin position="177"/>
        <end position="199"/>
    </location>
</feature>
<dbReference type="GO" id="GO:0005886">
    <property type="term" value="C:plasma membrane"/>
    <property type="evidence" value="ECO:0007669"/>
    <property type="project" value="UniProtKB-SubCell"/>
</dbReference>
<dbReference type="PANTHER" id="PTHR33989:SF4">
    <property type="entry name" value="PTS SYSTEM N,N'-DIACETYLCHITOBIOSE-SPECIFIC EIIC COMPONENT"/>
    <property type="match status" value="1"/>
</dbReference>
<evidence type="ECO:0000256" key="1">
    <source>
        <dbReference type="ARBA" id="ARBA00004651"/>
    </source>
</evidence>
<dbReference type="Pfam" id="PF02378">
    <property type="entry name" value="PTS_EIIC"/>
    <property type="match status" value="1"/>
</dbReference>
<sequence>MNSFMDKMGDALLPIANKVGNQRHLLAIRDAFTTIMPLMIIGALVVAINNLPIEAFQNLMNSIFAYTLEDGSHIWKNLGGNVWNGTFGIMSLFMAYLIGDNLGTSYGMNGKTAGATSLASFATIGGMAGVSSSGLFIAIIVALLSVELLKVLSSIDKLKITMPEGVPAGVASSFNSMIPMMLVIVAVGLITTILVRVGIPNVVEVFYENFQKPFMGLSSTLPAALILAVVPTFLWFFGIHGANMIDPVMQLINAPAIEANNAAIAAGKAAENIVNKPFFDSFVNMGGTGATIALLIAMFIIGRKNKKMMTMASLSIGPGIFNINEPLTFGLPIVLNPIYFIPYVFGPVVLAAIAYFATSSGLVPVCTVVTAWVTPPVIGGLLATASWRGGLLAAFNLVVMICIYLPFVYVANKQDMLEIEQEASNN</sequence>
<keyword evidence="12" id="KW-1185">Reference proteome</keyword>
<keyword evidence="2 8" id="KW-0813">Transport</keyword>
<dbReference type="AlphaFoldDB" id="A0A109UH87"/>
<keyword evidence="5 9" id="KW-0812">Transmembrane</keyword>
<keyword evidence="3 8" id="KW-1003">Cell membrane</keyword>
<evidence type="ECO:0000256" key="6">
    <source>
        <dbReference type="ARBA" id="ARBA00022989"/>
    </source>
</evidence>
<evidence type="ECO:0000259" key="10">
    <source>
        <dbReference type="PROSITE" id="PS51105"/>
    </source>
</evidence>
<keyword evidence="7 8" id="KW-0472">Membrane</keyword>
<dbReference type="NCBIfam" id="TIGR00410">
    <property type="entry name" value="lacE"/>
    <property type="match status" value="1"/>
</dbReference>
<evidence type="ECO:0000256" key="2">
    <source>
        <dbReference type="ARBA" id="ARBA00022448"/>
    </source>
</evidence>
<evidence type="ECO:0000256" key="3">
    <source>
        <dbReference type="ARBA" id="ARBA00022475"/>
    </source>
</evidence>
<dbReference type="PROSITE" id="PS51105">
    <property type="entry name" value="PTS_EIIC_TYPE_3"/>
    <property type="match status" value="1"/>
</dbReference>
<dbReference type="PIRSF" id="PIRSF006351">
    <property type="entry name" value="PTS_EIIC-Cellobiose"/>
    <property type="match status" value="1"/>
</dbReference>
<keyword evidence="4 8" id="KW-0762">Sugar transport</keyword>
<accession>A0A109UH87</accession>
<evidence type="ECO:0000256" key="7">
    <source>
        <dbReference type="ARBA" id="ARBA00023136"/>
    </source>
</evidence>
<dbReference type="EMBL" id="CP013213">
    <property type="protein sequence ID" value="AMC93857.1"/>
    <property type="molecule type" value="Genomic_DNA"/>
</dbReference>
<dbReference type="InterPro" id="IPR051088">
    <property type="entry name" value="PTS_Sugar-EIIC/EIIB"/>
</dbReference>
<feature type="transmembrane region" description="Helical" evidence="9">
    <location>
        <begin position="390"/>
        <end position="411"/>
    </location>
</feature>
<feature type="domain" description="PTS EIIC type-3" evidence="10">
    <location>
        <begin position="8"/>
        <end position="407"/>
    </location>
</feature>
<dbReference type="GO" id="GO:0008982">
    <property type="term" value="F:protein-N(PI)-phosphohistidine-sugar phosphotransferase activity"/>
    <property type="evidence" value="ECO:0007669"/>
    <property type="project" value="UniProtKB-UniRule"/>
</dbReference>
<evidence type="ECO:0000256" key="5">
    <source>
        <dbReference type="ARBA" id="ARBA00022692"/>
    </source>
</evidence>
<feature type="transmembrane region" description="Helical" evidence="9">
    <location>
        <begin position="220"/>
        <end position="239"/>
    </location>
</feature>
<evidence type="ECO:0000313" key="11">
    <source>
        <dbReference type="EMBL" id="AMC93857.1"/>
    </source>
</evidence>
<dbReference type="PANTHER" id="PTHR33989">
    <property type="match status" value="1"/>
</dbReference>
<feature type="transmembrane region" description="Helical" evidence="9">
    <location>
        <begin position="120"/>
        <end position="144"/>
    </location>
</feature>
<evidence type="ECO:0000313" key="12">
    <source>
        <dbReference type="Proteomes" id="UP000063781"/>
    </source>
</evidence>
<feature type="transmembrane region" description="Helical" evidence="9">
    <location>
        <begin position="362"/>
        <end position="383"/>
    </location>
</feature>
<evidence type="ECO:0000256" key="8">
    <source>
        <dbReference type="PIRNR" id="PIRNR006351"/>
    </source>
</evidence>
<dbReference type="RefSeq" id="WP_067633045.1">
    <property type="nucleotide sequence ID" value="NZ_CP013213.1"/>
</dbReference>
<dbReference type="InterPro" id="IPR003352">
    <property type="entry name" value="PTS_EIIC"/>
</dbReference>
<dbReference type="STRING" id="1514105.AOC36_07625"/>
<keyword evidence="6 9" id="KW-1133">Transmembrane helix</keyword>
<dbReference type="GO" id="GO:0009401">
    <property type="term" value="P:phosphoenolpyruvate-dependent sugar phosphotransferase system"/>
    <property type="evidence" value="ECO:0007669"/>
    <property type="project" value="InterPro"/>
</dbReference>
<comment type="function">
    <text evidence="8">The phosphoenolpyruvate-dependent sugar phosphotransferase system (PTS), a major carbohydrate active -transport system, catalyzes the phosphorylation of incoming sugar substrates concomitant with their translocation across the cell membrane.</text>
</comment>
<dbReference type="InterPro" id="IPR004796">
    <property type="entry name" value="PTS_IIC_cello"/>
</dbReference>
<feature type="transmembrane region" description="Helical" evidence="9">
    <location>
        <begin position="31"/>
        <end position="51"/>
    </location>
</feature>
<dbReference type="Proteomes" id="UP000063781">
    <property type="component" value="Chromosome"/>
</dbReference>
<organism evidence="11 12">
    <name type="scientific">Erysipelothrix larvae</name>
    <dbReference type="NCBI Taxonomy" id="1514105"/>
    <lineage>
        <taxon>Bacteria</taxon>
        <taxon>Bacillati</taxon>
        <taxon>Bacillota</taxon>
        <taxon>Erysipelotrichia</taxon>
        <taxon>Erysipelotrichales</taxon>
        <taxon>Erysipelotrichaceae</taxon>
        <taxon>Erysipelothrix</taxon>
    </lineage>
</organism>
<reference evidence="11 12" key="1">
    <citation type="submission" date="2015-10" db="EMBL/GenBank/DDBJ databases">
        <title>Erysipelothrix larvae sp. LV19 isolated from the larval gut of the rhinoceros beetle, Trypoxylus dichotomus.</title>
        <authorList>
            <person name="Lim S."/>
            <person name="Kim B.-C."/>
        </authorList>
    </citation>
    <scope>NUCLEOTIDE SEQUENCE [LARGE SCALE GENOMIC DNA]</scope>
    <source>
        <strain evidence="11 12">LV19</strain>
    </source>
</reference>
<evidence type="ECO:0000256" key="4">
    <source>
        <dbReference type="ARBA" id="ARBA00022597"/>
    </source>
</evidence>
<gene>
    <name evidence="11" type="ORF">AOC36_07625</name>
</gene>
<protein>
    <recommendedName>
        <fullName evidence="8">Permease IIC component</fullName>
    </recommendedName>
</protein>
<dbReference type="InterPro" id="IPR004501">
    <property type="entry name" value="PTS_EIIC_3"/>
</dbReference>
<comment type="subcellular location">
    <subcellularLocation>
        <location evidence="1">Cell membrane</location>
        <topology evidence="1">Multi-pass membrane protein</topology>
    </subcellularLocation>
</comment>
<dbReference type="KEGG" id="erl:AOC36_07625"/>
<dbReference type="OrthoDB" id="1641940at2"/>
<name>A0A109UH87_9FIRM</name>
<feature type="transmembrane region" description="Helical" evidence="9">
    <location>
        <begin position="282"/>
        <end position="301"/>
    </location>
</feature>
<feature type="transmembrane region" description="Helical" evidence="9">
    <location>
        <begin position="338"/>
        <end position="356"/>
    </location>
</feature>
<feature type="transmembrane region" description="Helical" evidence="9">
    <location>
        <begin position="82"/>
        <end position="99"/>
    </location>
</feature>
<proteinExistence type="predicted"/>